<accession>A0A0P1GF42</accession>
<dbReference type="Pfam" id="PF13704">
    <property type="entry name" value="Glyco_tranf_2_4"/>
    <property type="match status" value="1"/>
</dbReference>
<dbReference type="RefSeq" id="WP_234988825.1">
    <property type="nucleotide sequence ID" value="NZ_CYSE01000005.1"/>
</dbReference>
<evidence type="ECO:0000313" key="2">
    <source>
        <dbReference type="Proteomes" id="UP000054935"/>
    </source>
</evidence>
<reference evidence="1 2" key="1">
    <citation type="submission" date="2015-09" db="EMBL/GenBank/DDBJ databases">
        <authorList>
            <consortium name="Swine Surveillance"/>
        </authorList>
    </citation>
    <scope>NUCLEOTIDE SEQUENCE [LARGE SCALE GENOMIC DNA]</scope>
    <source>
        <strain evidence="1 2">CECT 7648</strain>
    </source>
</reference>
<sequence length="569" mass="64752">MAALLSQYEARRDSFSYAEGEALPPLDLDLAPMADQIVADPQDDPVLGPPFRSSYHRKCFQLREELQGQSELVFLNGLLIAHLRKRSYPDHAPTLFQRLWAEHGAHLLAHLNQRWLVSAVTTFGDHGTTPAQRSVGLSLTALFGMMKLYESERLHSGQPPEKPFTLEKTRAPLPMEMDAYSITNGGLDVNLLARLWQEAEGDQVIAPLAHHLLDLLIHDDRTLFRRLQTMRTRKLKQIAAKTNKRSNIAPVPVDRLHLTPQSLRWGLVSTIRAPLPQIARWAAHHLELGADALHIYLDEPNASTAGFLKQNPRVHVTLCDDTYWQNSGKRRMDQHQLRQAFNATRTLRASEADLDWLGHIDVDEFLIAQNPVNEILAAMPPATAAARVSPAECLAPEHGQPRHFKFSHKYAGLKKAILQEVYPTFGLHLYGGFLSHTSGKVFARTGIPDTRLGIHALKMHKEEVSNRHRPPGIWLAHFHAPSWEHFRSHLEFRRTRGSYRKRNERPELGQSELFDFLMEEEGDEGLRAFFEEVCADTPELRERLSEHNMLLTHDFDFDGAVHRVFGRLP</sequence>
<name>A0A0P1GF42_9RHOB</name>
<dbReference type="AlphaFoldDB" id="A0A0P1GF42"/>
<dbReference type="EMBL" id="CYSE01000005">
    <property type="protein sequence ID" value="CUH80338.1"/>
    <property type="molecule type" value="Genomic_DNA"/>
</dbReference>
<evidence type="ECO:0000313" key="1">
    <source>
        <dbReference type="EMBL" id="CUH80338.1"/>
    </source>
</evidence>
<organism evidence="1 2">
    <name type="scientific">Tropicibacter naphthalenivorans</name>
    <dbReference type="NCBI Taxonomy" id="441103"/>
    <lineage>
        <taxon>Bacteria</taxon>
        <taxon>Pseudomonadati</taxon>
        <taxon>Pseudomonadota</taxon>
        <taxon>Alphaproteobacteria</taxon>
        <taxon>Rhodobacterales</taxon>
        <taxon>Roseobacteraceae</taxon>
        <taxon>Tropicibacter</taxon>
    </lineage>
</organism>
<keyword evidence="2" id="KW-1185">Reference proteome</keyword>
<evidence type="ECO:0008006" key="3">
    <source>
        <dbReference type="Google" id="ProtNLM"/>
    </source>
</evidence>
<proteinExistence type="predicted"/>
<dbReference type="Proteomes" id="UP000054935">
    <property type="component" value="Unassembled WGS sequence"/>
</dbReference>
<gene>
    <name evidence="1" type="ORF">TRN7648_02936</name>
</gene>
<protein>
    <recommendedName>
        <fullName evidence="3">Glycosyl transferase family 2</fullName>
    </recommendedName>
</protein>
<dbReference type="STRING" id="441103.TRN7648_02936"/>